<sequence>MDVASLSLTGTSLHSSLLQTQKPGQTTAATAVAAQSDFARTDNMLSGNFVKTNFEQSKYLASRLDSYQTEKSFSNSMNSMLTDLTAQLAVAASRSGASIYVAATINAHKADKSVRQLVDQQVAQTSQASLDATRDDLEARAQAATDGSTATDATATGGEAAVVSTTAAVTASADTAAPATTGGETPTTQTPSAPTAAEAPAAPAAAPRPSIDIQV</sequence>
<dbReference type="EMBL" id="WVUD01000004">
    <property type="protein sequence ID" value="MYL82374.1"/>
    <property type="molecule type" value="Genomic_DNA"/>
</dbReference>
<evidence type="ECO:0000313" key="3">
    <source>
        <dbReference type="Proteomes" id="UP000482487"/>
    </source>
</evidence>
<proteinExistence type="predicted"/>
<dbReference type="Proteomes" id="UP000482487">
    <property type="component" value="Unassembled WGS sequence"/>
</dbReference>
<evidence type="ECO:0000256" key="1">
    <source>
        <dbReference type="SAM" id="MobiDB-lite"/>
    </source>
</evidence>
<protein>
    <submittedName>
        <fullName evidence="2">Uncharacterized protein</fullName>
    </submittedName>
</protein>
<dbReference type="RefSeq" id="WP_160959014.1">
    <property type="nucleotide sequence ID" value="NZ_WVUD01000004.1"/>
</dbReference>
<comment type="caution">
    <text evidence="2">The sequence shown here is derived from an EMBL/GenBank/DDBJ whole genome shotgun (WGS) entry which is preliminary data.</text>
</comment>
<feature type="compositionally biased region" description="Low complexity" evidence="1">
    <location>
        <begin position="174"/>
        <end position="209"/>
    </location>
</feature>
<accession>A0A7C9MU42</accession>
<dbReference type="AlphaFoldDB" id="A0A7C9MU42"/>
<organism evidence="2 3">
    <name type="scientific">Solidesulfovibrio aerotolerans</name>
    <dbReference type="NCBI Taxonomy" id="295255"/>
    <lineage>
        <taxon>Bacteria</taxon>
        <taxon>Pseudomonadati</taxon>
        <taxon>Thermodesulfobacteriota</taxon>
        <taxon>Desulfovibrionia</taxon>
        <taxon>Desulfovibrionales</taxon>
        <taxon>Desulfovibrionaceae</taxon>
        <taxon>Solidesulfovibrio</taxon>
    </lineage>
</organism>
<reference evidence="2 3" key="1">
    <citation type="submission" date="2020-01" db="EMBL/GenBank/DDBJ databases">
        <title>Genome sequence of Desulfovibrio aerotolerans DSM 16695(T).</title>
        <authorList>
            <person name="Karnachuk O."/>
            <person name="Avakyan M."/>
            <person name="Mardanov A."/>
            <person name="Kadnikov V."/>
            <person name="Ravin N."/>
        </authorList>
    </citation>
    <scope>NUCLEOTIDE SEQUENCE [LARGE SCALE GENOMIC DNA]</scope>
    <source>
        <strain evidence="2 3">DSM 16695</strain>
    </source>
</reference>
<dbReference type="OrthoDB" id="5459314at2"/>
<keyword evidence="3" id="KW-1185">Reference proteome</keyword>
<name>A0A7C9MU42_9BACT</name>
<feature type="region of interest" description="Disordered" evidence="1">
    <location>
        <begin position="174"/>
        <end position="215"/>
    </location>
</feature>
<gene>
    <name evidence="2" type="ORF">GTA51_04375</name>
</gene>
<evidence type="ECO:0000313" key="2">
    <source>
        <dbReference type="EMBL" id="MYL82374.1"/>
    </source>
</evidence>